<accession>A0A7K1LQQ5</accession>
<dbReference type="RefSeq" id="WP_156276814.1">
    <property type="nucleotide sequence ID" value="NZ_BAABGI010000001.1"/>
</dbReference>
<organism evidence="3 4">
    <name type="scientific">Christiangramia aestuarii</name>
    <dbReference type="NCBI Taxonomy" id="1028746"/>
    <lineage>
        <taxon>Bacteria</taxon>
        <taxon>Pseudomonadati</taxon>
        <taxon>Bacteroidota</taxon>
        <taxon>Flavobacteriia</taxon>
        <taxon>Flavobacteriales</taxon>
        <taxon>Flavobacteriaceae</taxon>
        <taxon>Christiangramia</taxon>
    </lineage>
</organism>
<dbReference type="AlphaFoldDB" id="A0A7K1LQQ5"/>
<feature type="signal peptide" evidence="1">
    <location>
        <begin position="1"/>
        <end position="21"/>
    </location>
</feature>
<gene>
    <name evidence="3" type="ORF">FLP08_11050</name>
</gene>
<proteinExistence type="predicted"/>
<feature type="domain" description="SnoaL-like" evidence="2">
    <location>
        <begin position="30"/>
        <end position="127"/>
    </location>
</feature>
<dbReference type="Proteomes" id="UP000460416">
    <property type="component" value="Unassembled WGS sequence"/>
</dbReference>
<reference evidence="3 4" key="1">
    <citation type="submission" date="2019-07" db="EMBL/GenBank/DDBJ databases">
        <title>Gramella aestuarii sp. nov., isolated from a tidal flat, and emended description of Gramella echinicola.</title>
        <authorList>
            <person name="Liu L."/>
        </authorList>
    </citation>
    <scope>NUCLEOTIDE SEQUENCE [LARGE SCALE GENOMIC DNA]</scope>
    <source>
        <strain evidence="3 4">BS12</strain>
    </source>
</reference>
<dbReference type="Pfam" id="PF12680">
    <property type="entry name" value="SnoaL_2"/>
    <property type="match status" value="1"/>
</dbReference>
<dbReference type="OrthoDB" id="680344at2"/>
<evidence type="ECO:0000313" key="4">
    <source>
        <dbReference type="Proteomes" id="UP000460416"/>
    </source>
</evidence>
<evidence type="ECO:0000256" key="1">
    <source>
        <dbReference type="SAM" id="SignalP"/>
    </source>
</evidence>
<dbReference type="Gene3D" id="3.10.450.50">
    <property type="match status" value="1"/>
</dbReference>
<dbReference type="EMBL" id="VJVW01000004">
    <property type="protein sequence ID" value="MUP43113.1"/>
    <property type="molecule type" value="Genomic_DNA"/>
</dbReference>
<feature type="chain" id="PRO_5029518901" evidence="1">
    <location>
        <begin position="22"/>
        <end position="145"/>
    </location>
</feature>
<evidence type="ECO:0000259" key="2">
    <source>
        <dbReference type="Pfam" id="PF12680"/>
    </source>
</evidence>
<sequence>MRTIYTILFLSYSLVCLSQNANTQKVHDHHHQALIDQNLHEIMKDYNESSVLITPDGKVHKGTEQIRNTFEYAFREMFPPNCEFNILQKVIEDDVVFISYQASNAETGQVFWEYAVDTFIIEDGIIKYQTVGIQLADGISPPSQN</sequence>
<protein>
    <submittedName>
        <fullName evidence="3">Nuclear transport factor 2 family protein</fullName>
    </submittedName>
</protein>
<keyword evidence="4" id="KW-1185">Reference proteome</keyword>
<evidence type="ECO:0000313" key="3">
    <source>
        <dbReference type="EMBL" id="MUP43113.1"/>
    </source>
</evidence>
<dbReference type="SUPFAM" id="SSF54427">
    <property type="entry name" value="NTF2-like"/>
    <property type="match status" value="1"/>
</dbReference>
<dbReference type="InterPro" id="IPR037401">
    <property type="entry name" value="SnoaL-like"/>
</dbReference>
<keyword evidence="1" id="KW-0732">Signal</keyword>
<comment type="caution">
    <text evidence="3">The sequence shown here is derived from an EMBL/GenBank/DDBJ whole genome shotgun (WGS) entry which is preliminary data.</text>
</comment>
<name>A0A7K1LQQ5_9FLAO</name>
<dbReference type="InterPro" id="IPR032710">
    <property type="entry name" value="NTF2-like_dom_sf"/>
</dbReference>